<dbReference type="Proteomes" id="UP000729402">
    <property type="component" value="Unassembled WGS sequence"/>
</dbReference>
<dbReference type="AlphaFoldDB" id="A0A8J5TIF2"/>
<keyword evidence="1" id="KW-0472">Membrane</keyword>
<protein>
    <submittedName>
        <fullName evidence="2">Uncharacterized protein</fullName>
    </submittedName>
</protein>
<gene>
    <name evidence="2" type="ORF">GUJ93_ZPchr0007g5127</name>
</gene>
<keyword evidence="3" id="KW-1185">Reference proteome</keyword>
<keyword evidence="1" id="KW-1133">Transmembrane helix</keyword>
<keyword evidence="1" id="KW-0812">Transmembrane</keyword>
<sequence length="112" mass="12704">MIMRSILVDDEAFLFVGALCDIFFVSAHCNATIVIYIVTITLGLGRYRRRREQGLLCGLPGECGPQKDSDLDNTSFVLETGSPVKYTRREYTSCGPQNKMKSWKHLKILFTH</sequence>
<comment type="caution">
    <text evidence="2">The sequence shown here is derived from an EMBL/GenBank/DDBJ whole genome shotgun (WGS) entry which is preliminary data.</text>
</comment>
<feature type="transmembrane region" description="Helical" evidence="1">
    <location>
        <begin position="12"/>
        <end position="45"/>
    </location>
</feature>
<proteinExistence type="predicted"/>
<evidence type="ECO:0000313" key="2">
    <source>
        <dbReference type="EMBL" id="KAG8077961.1"/>
    </source>
</evidence>
<evidence type="ECO:0000313" key="3">
    <source>
        <dbReference type="Proteomes" id="UP000729402"/>
    </source>
</evidence>
<evidence type="ECO:0000256" key="1">
    <source>
        <dbReference type="SAM" id="Phobius"/>
    </source>
</evidence>
<dbReference type="EMBL" id="JAAALK010000282">
    <property type="protein sequence ID" value="KAG8077961.1"/>
    <property type="molecule type" value="Genomic_DNA"/>
</dbReference>
<reference evidence="2" key="2">
    <citation type="submission" date="2021-02" db="EMBL/GenBank/DDBJ databases">
        <authorList>
            <person name="Kimball J.A."/>
            <person name="Haas M.W."/>
            <person name="Macchietto M."/>
            <person name="Kono T."/>
            <person name="Duquette J."/>
            <person name="Shao M."/>
        </authorList>
    </citation>
    <scope>NUCLEOTIDE SEQUENCE</scope>
    <source>
        <tissue evidence="2">Fresh leaf tissue</tissue>
    </source>
</reference>
<organism evidence="2 3">
    <name type="scientific">Zizania palustris</name>
    <name type="common">Northern wild rice</name>
    <dbReference type="NCBI Taxonomy" id="103762"/>
    <lineage>
        <taxon>Eukaryota</taxon>
        <taxon>Viridiplantae</taxon>
        <taxon>Streptophyta</taxon>
        <taxon>Embryophyta</taxon>
        <taxon>Tracheophyta</taxon>
        <taxon>Spermatophyta</taxon>
        <taxon>Magnoliopsida</taxon>
        <taxon>Liliopsida</taxon>
        <taxon>Poales</taxon>
        <taxon>Poaceae</taxon>
        <taxon>BOP clade</taxon>
        <taxon>Oryzoideae</taxon>
        <taxon>Oryzeae</taxon>
        <taxon>Zizaniinae</taxon>
        <taxon>Zizania</taxon>
    </lineage>
</organism>
<reference evidence="2" key="1">
    <citation type="journal article" date="2021" name="bioRxiv">
        <title>Whole Genome Assembly and Annotation of Northern Wild Rice, Zizania palustris L., Supports a Whole Genome Duplication in the Zizania Genus.</title>
        <authorList>
            <person name="Haas M."/>
            <person name="Kono T."/>
            <person name="Macchietto M."/>
            <person name="Millas R."/>
            <person name="McGilp L."/>
            <person name="Shao M."/>
            <person name="Duquette J."/>
            <person name="Hirsch C.N."/>
            <person name="Kimball J."/>
        </authorList>
    </citation>
    <scope>NUCLEOTIDE SEQUENCE</scope>
    <source>
        <tissue evidence="2">Fresh leaf tissue</tissue>
    </source>
</reference>
<name>A0A8J5TIF2_ZIZPA</name>
<accession>A0A8J5TIF2</accession>